<evidence type="ECO:0000313" key="4">
    <source>
        <dbReference type="Proteomes" id="UP000430120"/>
    </source>
</evidence>
<dbReference type="InterPro" id="IPR002656">
    <property type="entry name" value="Acyl_transf_3_dom"/>
</dbReference>
<keyword evidence="3" id="KW-0012">Acyltransferase</keyword>
<feature type="transmembrane region" description="Helical" evidence="1">
    <location>
        <begin position="185"/>
        <end position="203"/>
    </location>
</feature>
<dbReference type="EMBL" id="VZPB01000057">
    <property type="protein sequence ID" value="KAB0576491.1"/>
    <property type="molecule type" value="Genomic_DNA"/>
</dbReference>
<dbReference type="Pfam" id="PF01757">
    <property type="entry name" value="Acyl_transf_3"/>
    <property type="match status" value="1"/>
</dbReference>
<protein>
    <submittedName>
        <fullName evidence="3">Acyltransferase</fullName>
    </submittedName>
</protein>
<dbReference type="InterPro" id="IPR052728">
    <property type="entry name" value="O2_lipid_transport_reg"/>
</dbReference>
<sequence>MSRPANRAASVPLIDLGRVLASQLIVWHHLTIYSPLQAQLDPLAPSLWSWLADPARMAVQIFLVMGGYLAAMQWLPHPDAGDRLPPAALPRALWQRYLRLVPACIVALGAAVLSAELARWLTGDPNLPPTPSWSQWLINLLLLQDILGQDALNAGLWYVAIDLQLFGLVLLIVALRHHAAWRGGLTFGLVLGLTVASLFGFNLRHELDAWALYFFGSYGLGMLAAWVRNARHRHHAWLGQAFLAGVVLMALSLAWRDRLVVAGVTALCLANPWLNGPLWSRLAQWGPLPWLARTSYAVFLAHYPVCVLTGAVVSAFWPDTAVFSALGLLVTWALALLAGWALHVGVEQQVKSWGRAPARLPTQALPAAR</sequence>
<feature type="transmembrane region" description="Helical" evidence="1">
    <location>
        <begin position="296"/>
        <end position="317"/>
    </location>
</feature>
<dbReference type="PANTHER" id="PTHR11161:SF0">
    <property type="entry name" value="O-ACYLTRANSFERASE LIKE PROTEIN"/>
    <property type="match status" value="1"/>
</dbReference>
<keyword evidence="1" id="KW-0812">Transmembrane</keyword>
<feature type="transmembrane region" description="Helical" evidence="1">
    <location>
        <begin position="155"/>
        <end position="173"/>
    </location>
</feature>
<name>A0A643FBD9_IDEDE</name>
<dbReference type="Proteomes" id="UP000430120">
    <property type="component" value="Unassembled WGS sequence"/>
</dbReference>
<gene>
    <name evidence="3" type="ORF">F7Q92_17805</name>
</gene>
<organism evidence="3 4">
    <name type="scientific">Ideonella dechloratans</name>
    <dbReference type="NCBI Taxonomy" id="36863"/>
    <lineage>
        <taxon>Bacteria</taxon>
        <taxon>Pseudomonadati</taxon>
        <taxon>Pseudomonadota</taxon>
        <taxon>Betaproteobacteria</taxon>
        <taxon>Burkholderiales</taxon>
        <taxon>Sphaerotilaceae</taxon>
        <taxon>Ideonella</taxon>
    </lineage>
</organism>
<feature type="transmembrane region" description="Helical" evidence="1">
    <location>
        <begin position="97"/>
        <end position="121"/>
    </location>
</feature>
<dbReference type="AlphaFoldDB" id="A0A643FBD9"/>
<feature type="domain" description="Acyltransferase 3" evidence="2">
    <location>
        <begin position="14"/>
        <end position="335"/>
    </location>
</feature>
<reference evidence="3 4" key="1">
    <citation type="submission" date="2019-09" db="EMBL/GenBank/DDBJ databases">
        <title>Draft genome sequences of 48 bacterial type strains from the CCUG.</title>
        <authorList>
            <person name="Tunovic T."/>
            <person name="Pineiro-Iglesias B."/>
            <person name="Unosson C."/>
            <person name="Inganas E."/>
            <person name="Ohlen M."/>
            <person name="Cardew S."/>
            <person name="Jensie-Markopoulos S."/>
            <person name="Salva-Serra F."/>
            <person name="Jaen-Luchoro D."/>
            <person name="Karlsson R."/>
            <person name="Svensson-Stadler L."/>
            <person name="Chun J."/>
            <person name="Moore E."/>
        </authorList>
    </citation>
    <scope>NUCLEOTIDE SEQUENCE [LARGE SCALE GENOMIC DNA]</scope>
    <source>
        <strain evidence="3 4">CCUG 30977</strain>
    </source>
</reference>
<feature type="transmembrane region" description="Helical" evidence="1">
    <location>
        <begin position="234"/>
        <end position="253"/>
    </location>
</feature>
<dbReference type="OrthoDB" id="8956208at2"/>
<dbReference type="GO" id="GO:0016747">
    <property type="term" value="F:acyltransferase activity, transferring groups other than amino-acyl groups"/>
    <property type="evidence" value="ECO:0007669"/>
    <property type="project" value="InterPro"/>
</dbReference>
<evidence type="ECO:0000313" key="3">
    <source>
        <dbReference type="EMBL" id="KAB0576491.1"/>
    </source>
</evidence>
<proteinExistence type="predicted"/>
<evidence type="ECO:0000256" key="1">
    <source>
        <dbReference type="SAM" id="Phobius"/>
    </source>
</evidence>
<feature type="transmembrane region" description="Helical" evidence="1">
    <location>
        <begin position="209"/>
        <end position="227"/>
    </location>
</feature>
<dbReference type="PANTHER" id="PTHR11161">
    <property type="entry name" value="O-ACYLTRANSFERASE"/>
    <property type="match status" value="1"/>
</dbReference>
<feature type="transmembrane region" description="Helical" evidence="1">
    <location>
        <begin position="323"/>
        <end position="346"/>
    </location>
</feature>
<keyword evidence="1" id="KW-1133">Transmembrane helix</keyword>
<keyword evidence="4" id="KW-1185">Reference proteome</keyword>
<comment type="caution">
    <text evidence="3">The sequence shown here is derived from an EMBL/GenBank/DDBJ whole genome shotgun (WGS) entry which is preliminary data.</text>
</comment>
<keyword evidence="3" id="KW-0808">Transferase</keyword>
<keyword evidence="1" id="KW-0472">Membrane</keyword>
<evidence type="ECO:0000259" key="2">
    <source>
        <dbReference type="Pfam" id="PF01757"/>
    </source>
</evidence>
<feature type="transmembrane region" description="Helical" evidence="1">
    <location>
        <begin position="259"/>
        <end position="275"/>
    </location>
</feature>
<dbReference type="RefSeq" id="WP_151125442.1">
    <property type="nucleotide sequence ID" value="NZ_CP088081.1"/>
</dbReference>
<accession>A0A643FBD9</accession>